<accession>A0ABP7X2D5</accession>
<keyword evidence="5" id="KW-0804">Transcription</keyword>
<evidence type="ECO:0000313" key="11">
    <source>
        <dbReference type="Proteomes" id="UP001500683"/>
    </source>
</evidence>
<protein>
    <submittedName>
        <fullName evidence="10">Response regulator transcription factor</fullName>
    </submittedName>
</protein>
<dbReference type="InterPro" id="IPR001867">
    <property type="entry name" value="OmpR/PhoB-type_DNA-bd"/>
</dbReference>
<evidence type="ECO:0000256" key="3">
    <source>
        <dbReference type="ARBA" id="ARBA00023015"/>
    </source>
</evidence>
<evidence type="ECO:0000256" key="7">
    <source>
        <dbReference type="PROSITE-ProRule" id="PRU01091"/>
    </source>
</evidence>
<gene>
    <name evidence="10" type="ORF">GCM10022214_80080</name>
</gene>
<comment type="caution">
    <text evidence="10">The sequence shown here is derived from an EMBL/GenBank/DDBJ whole genome shotgun (WGS) entry which is preliminary data.</text>
</comment>
<dbReference type="PANTHER" id="PTHR48111:SF1">
    <property type="entry name" value="TWO-COMPONENT RESPONSE REGULATOR ORR33"/>
    <property type="match status" value="1"/>
</dbReference>
<dbReference type="Gene3D" id="3.40.50.2300">
    <property type="match status" value="1"/>
</dbReference>
<evidence type="ECO:0000256" key="6">
    <source>
        <dbReference type="PROSITE-ProRule" id="PRU00169"/>
    </source>
</evidence>
<evidence type="ECO:0000256" key="1">
    <source>
        <dbReference type="ARBA" id="ARBA00022553"/>
    </source>
</evidence>
<dbReference type="SUPFAM" id="SSF52172">
    <property type="entry name" value="CheY-like"/>
    <property type="match status" value="1"/>
</dbReference>
<evidence type="ECO:0000256" key="4">
    <source>
        <dbReference type="ARBA" id="ARBA00023125"/>
    </source>
</evidence>
<dbReference type="CDD" id="cd00383">
    <property type="entry name" value="trans_reg_C"/>
    <property type="match status" value="1"/>
</dbReference>
<dbReference type="Pfam" id="PF00486">
    <property type="entry name" value="Trans_reg_C"/>
    <property type="match status" value="1"/>
</dbReference>
<dbReference type="PANTHER" id="PTHR48111">
    <property type="entry name" value="REGULATOR OF RPOS"/>
    <property type="match status" value="1"/>
</dbReference>
<evidence type="ECO:0000259" key="9">
    <source>
        <dbReference type="PROSITE" id="PS51755"/>
    </source>
</evidence>
<dbReference type="InterPro" id="IPR001789">
    <property type="entry name" value="Sig_transdc_resp-reg_receiver"/>
</dbReference>
<dbReference type="PROSITE" id="PS51755">
    <property type="entry name" value="OMPR_PHOB"/>
    <property type="match status" value="1"/>
</dbReference>
<reference evidence="11" key="1">
    <citation type="journal article" date="2019" name="Int. J. Syst. Evol. Microbiol.">
        <title>The Global Catalogue of Microorganisms (GCM) 10K type strain sequencing project: providing services to taxonomists for standard genome sequencing and annotation.</title>
        <authorList>
            <consortium name="The Broad Institute Genomics Platform"/>
            <consortium name="The Broad Institute Genome Sequencing Center for Infectious Disease"/>
            <person name="Wu L."/>
            <person name="Ma J."/>
        </authorList>
    </citation>
    <scope>NUCLEOTIDE SEQUENCE [LARGE SCALE GENOMIC DNA]</scope>
    <source>
        <strain evidence="11">JCM 16702</strain>
    </source>
</reference>
<dbReference type="Proteomes" id="UP001500683">
    <property type="component" value="Unassembled WGS sequence"/>
</dbReference>
<proteinExistence type="predicted"/>
<keyword evidence="1 6" id="KW-0597">Phosphoprotein</keyword>
<dbReference type="InterPro" id="IPR039420">
    <property type="entry name" value="WalR-like"/>
</dbReference>
<evidence type="ECO:0000259" key="8">
    <source>
        <dbReference type="PROSITE" id="PS50110"/>
    </source>
</evidence>
<organism evidence="10 11">
    <name type="scientific">Actinomadura miaoliensis</name>
    <dbReference type="NCBI Taxonomy" id="430685"/>
    <lineage>
        <taxon>Bacteria</taxon>
        <taxon>Bacillati</taxon>
        <taxon>Actinomycetota</taxon>
        <taxon>Actinomycetes</taxon>
        <taxon>Streptosporangiales</taxon>
        <taxon>Thermomonosporaceae</taxon>
        <taxon>Actinomadura</taxon>
    </lineage>
</organism>
<dbReference type="Gene3D" id="1.10.10.10">
    <property type="entry name" value="Winged helix-like DNA-binding domain superfamily/Winged helix DNA-binding domain"/>
    <property type="match status" value="1"/>
</dbReference>
<keyword evidence="2" id="KW-0902">Two-component regulatory system</keyword>
<feature type="domain" description="OmpR/PhoB-type" evidence="9">
    <location>
        <begin position="130"/>
        <end position="225"/>
    </location>
</feature>
<keyword evidence="3" id="KW-0805">Transcription regulation</keyword>
<feature type="DNA-binding region" description="OmpR/PhoB-type" evidence="7">
    <location>
        <begin position="130"/>
        <end position="225"/>
    </location>
</feature>
<dbReference type="SMART" id="SM00862">
    <property type="entry name" value="Trans_reg_C"/>
    <property type="match status" value="1"/>
</dbReference>
<keyword evidence="11" id="KW-1185">Reference proteome</keyword>
<dbReference type="SUPFAM" id="SSF46894">
    <property type="entry name" value="C-terminal effector domain of the bipartite response regulators"/>
    <property type="match status" value="1"/>
</dbReference>
<dbReference type="EMBL" id="BAAAZG010000066">
    <property type="protein sequence ID" value="GAA4102216.1"/>
    <property type="molecule type" value="Genomic_DNA"/>
</dbReference>
<keyword evidence="4 7" id="KW-0238">DNA-binding</keyword>
<dbReference type="PROSITE" id="PS50110">
    <property type="entry name" value="RESPONSE_REGULATORY"/>
    <property type="match status" value="1"/>
</dbReference>
<evidence type="ECO:0000256" key="5">
    <source>
        <dbReference type="ARBA" id="ARBA00023163"/>
    </source>
</evidence>
<feature type="modified residue" description="4-aspartylphosphate" evidence="6">
    <location>
        <position position="61"/>
    </location>
</feature>
<dbReference type="InterPro" id="IPR016032">
    <property type="entry name" value="Sig_transdc_resp-reg_C-effctor"/>
</dbReference>
<sequence>MSRGTGADGGGLILVAEHEPDVAELERRYLVREGFAVEIEPDPSRAAVAVARVRPDAVVLDVSDTPLPAELYRRVAEAARPAPVVAVTGPIDALTRRALGEHQVTRPFGPRVLVGAVAEALRHGTGDHDPGPLRAGRVSLDPQGRAVSVGDRAVALTVTEFDLLEFLMSNPGRVFTREQLLDAAWGPGAGAGSRTVDVHIAQLRSKLGDGSPIRTVRGVGYVLDP</sequence>
<name>A0ABP7X2D5_9ACTN</name>
<dbReference type="InterPro" id="IPR036388">
    <property type="entry name" value="WH-like_DNA-bd_sf"/>
</dbReference>
<evidence type="ECO:0000256" key="2">
    <source>
        <dbReference type="ARBA" id="ARBA00023012"/>
    </source>
</evidence>
<dbReference type="InterPro" id="IPR011006">
    <property type="entry name" value="CheY-like_superfamily"/>
</dbReference>
<dbReference type="RefSeq" id="WP_344958074.1">
    <property type="nucleotide sequence ID" value="NZ_BAAAZG010000066.1"/>
</dbReference>
<feature type="domain" description="Response regulatory" evidence="8">
    <location>
        <begin position="12"/>
        <end position="121"/>
    </location>
</feature>
<evidence type="ECO:0000313" key="10">
    <source>
        <dbReference type="EMBL" id="GAA4102216.1"/>
    </source>
</evidence>